<evidence type="ECO:0000259" key="2">
    <source>
        <dbReference type="Pfam" id="PF18962"/>
    </source>
</evidence>
<feature type="domain" description="Secretion system C-terminal sorting" evidence="2">
    <location>
        <begin position="471"/>
        <end position="529"/>
    </location>
</feature>
<dbReference type="RefSeq" id="WP_264792023.1">
    <property type="nucleotide sequence ID" value="NZ_AP026867.1"/>
</dbReference>
<dbReference type="AlphaFoldDB" id="A0A915YCW0"/>
<keyword evidence="4" id="KW-1185">Reference proteome</keyword>
<organism evidence="3 4">
    <name type="scientific">Aureispira anguillae</name>
    <dbReference type="NCBI Taxonomy" id="2864201"/>
    <lineage>
        <taxon>Bacteria</taxon>
        <taxon>Pseudomonadati</taxon>
        <taxon>Bacteroidota</taxon>
        <taxon>Saprospiria</taxon>
        <taxon>Saprospirales</taxon>
        <taxon>Saprospiraceae</taxon>
        <taxon>Aureispira</taxon>
    </lineage>
</organism>
<protein>
    <submittedName>
        <fullName evidence="3">T9SS type A sorting domain-containing protein</fullName>
    </submittedName>
</protein>
<accession>A0A915YCW0</accession>
<feature type="chain" id="PRO_5037525547" evidence="1">
    <location>
        <begin position="19"/>
        <end position="538"/>
    </location>
</feature>
<dbReference type="Gene3D" id="2.60.40.10">
    <property type="entry name" value="Immunoglobulins"/>
    <property type="match status" value="1"/>
</dbReference>
<dbReference type="KEGG" id="aup:AsAng_0014630"/>
<reference evidence="3" key="1">
    <citation type="submission" date="2022-09" db="EMBL/GenBank/DDBJ databases">
        <title>Aureispira anguillicida sp. nov., isolated from Leptocephalus of Japanese eel Anguilla japonica.</title>
        <authorList>
            <person name="Yuasa K."/>
            <person name="Mekata T."/>
            <person name="Ikunari K."/>
        </authorList>
    </citation>
    <scope>NUCLEOTIDE SEQUENCE</scope>
    <source>
        <strain evidence="3">EL160426</strain>
    </source>
</reference>
<sequence length="538" mass="58996">MVYIKSLLFLLVPHFLFAQYTTISNGNWSDPNTWNIGTPPPTWGNYTVTINHAIVMDVSPQGAAWQLLVNSGASLQASSCQSLNAWGNAIWLNHGTISCYTMSTPGRVENYGVLEVDLVGSGYSNSVWINHYGGVWTSQEVRIVNHSVLKNYGEINILGNSTSCHSPSSPQFLFAADSLLNHGAITSGDLELSANTTYFYNADSASIASNGYLDITDGTTMLNRGSISAQGDIYISESSTATIVTNYGPISTNSDLFNYSGVEFYNYGCDCYVDEKGDVIINGSFTNHGLLENHGRVRSSGSIHNYGNIGTTDCGYIGSDGGSGALNNYNSATLFGPLVACVTLNAAPSSTVAPSVIFSCPPLASCFEQTVLLDLIRFDVTKRSAREVNLSWIVNQEEKGTQYFIERSTDGVSWSTLSSRQYKNKQQKYTYIDAAPLAPLSYYRLKTIHPDNISLYSEIKAIEVPYLNVSIYPNPSDSYLTLTSEEELPAPILYNSYGQQVDVPIKKETNNFYIDIRNLPSGLYLLKTIWSKDLIQKL</sequence>
<evidence type="ECO:0000313" key="3">
    <source>
        <dbReference type="EMBL" id="BDS10754.1"/>
    </source>
</evidence>
<dbReference type="NCBIfam" id="TIGR04183">
    <property type="entry name" value="Por_Secre_tail"/>
    <property type="match status" value="1"/>
</dbReference>
<dbReference type="InterPro" id="IPR013783">
    <property type="entry name" value="Ig-like_fold"/>
</dbReference>
<name>A0A915YCW0_9BACT</name>
<dbReference type="Proteomes" id="UP001060919">
    <property type="component" value="Chromosome"/>
</dbReference>
<evidence type="ECO:0000256" key="1">
    <source>
        <dbReference type="SAM" id="SignalP"/>
    </source>
</evidence>
<dbReference type="EMBL" id="AP026867">
    <property type="protein sequence ID" value="BDS10754.1"/>
    <property type="molecule type" value="Genomic_DNA"/>
</dbReference>
<keyword evidence="1" id="KW-0732">Signal</keyword>
<dbReference type="InterPro" id="IPR026444">
    <property type="entry name" value="Secre_tail"/>
</dbReference>
<feature type="signal peptide" evidence="1">
    <location>
        <begin position="1"/>
        <end position="18"/>
    </location>
</feature>
<dbReference type="Pfam" id="PF18962">
    <property type="entry name" value="Por_Secre_tail"/>
    <property type="match status" value="1"/>
</dbReference>
<gene>
    <name evidence="3" type="ORF">AsAng_0014630</name>
</gene>
<proteinExistence type="predicted"/>
<evidence type="ECO:0000313" key="4">
    <source>
        <dbReference type="Proteomes" id="UP001060919"/>
    </source>
</evidence>